<dbReference type="Gene3D" id="3.20.20.70">
    <property type="entry name" value="Aldolase class I"/>
    <property type="match status" value="1"/>
</dbReference>
<feature type="binding site" evidence="7">
    <location>
        <position position="171"/>
    </location>
    <ligand>
        <name>substrate</name>
    </ligand>
</feature>
<dbReference type="InterPro" id="IPR000652">
    <property type="entry name" value="Triosephosphate_isomerase"/>
</dbReference>
<comment type="function">
    <text evidence="7">Involved in the gluconeogenesis. Catalyzes stereospecifically the conversion of dihydroxyacetone phosphate (DHAP) to D-glyceraldehyde-3-phosphate (G3P).</text>
</comment>
<comment type="pathway">
    <text evidence="7 8">Carbohydrate biosynthesis; gluconeogenesis.</text>
</comment>
<dbReference type="InterPro" id="IPR035990">
    <property type="entry name" value="TIM_sf"/>
</dbReference>
<dbReference type="EC" id="5.3.1.1" evidence="7 8"/>
<dbReference type="Pfam" id="PF00121">
    <property type="entry name" value="TIM"/>
    <property type="match status" value="1"/>
</dbReference>
<dbReference type="NCBIfam" id="TIGR00419">
    <property type="entry name" value="tim"/>
    <property type="match status" value="1"/>
</dbReference>
<evidence type="ECO:0000256" key="8">
    <source>
        <dbReference type="RuleBase" id="RU363013"/>
    </source>
</evidence>
<dbReference type="GO" id="GO:0046166">
    <property type="term" value="P:glyceraldehyde-3-phosphate biosynthetic process"/>
    <property type="evidence" value="ECO:0007669"/>
    <property type="project" value="TreeGrafter"/>
</dbReference>
<comment type="subunit">
    <text evidence="7 8">Homodimer.</text>
</comment>
<dbReference type="InterPro" id="IPR020861">
    <property type="entry name" value="Triosephosphate_isomerase_AS"/>
</dbReference>
<dbReference type="CDD" id="cd00311">
    <property type="entry name" value="TIM"/>
    <property type="match status" value="1"/>
</dbReference>
<dbReference type="GO" id="GO:0004807">
    <property type="term" value="F:triose-phosphate isomerase activity"/>
    <property type="evidence" value="ECO:0007669"/>
    <property type="project" value="UniProtKB-UniRule"/>
</dbReference>
<keyword evidence="4 7" id="KW-0963">Cytoplasm</keyword>
<dbReference type="AlphaFoldDB" id="A0A7M2WTQ3"/>
<dbReference type="RefSeq" id="WP_206291874.1">
    <property type="nucleotide sequence ID" value="NZ_CP063458.1"/>
</dbReference>
<dbReference type="FunFam" id="3.20.20.70:FF:000016">
    <property type="entry name" value="Triosephosphate isomerase"/>
    <property type="match status" value="1"/>
</dbReference>
<gene>
    <name evidence="7" type="primary">tpiA</name>
    <name evidence="9" type="ORF">IPV69_21970</name>
</gene>
<evidence type="ECO:0000256" key="7">
    <source>
        <dbReference type="HAMAP-Rule" id="MF_00147"/>
    </source>
</evidence>
<accession>A0A7M2WTQ3</accession>
<dbReference type="KEGG" id="hbs:IPV69_21970"/>
<comment type="catalytic activity">
    <reaction evidence="7 8">
        <text>D-glyceraldehyde 3-phosphate = dihydroxyacetone phosphate</text>
        <dbReference type="Rhea" id="RHEA:18585"/>
        <dbReference type="ChEBI" id="CHEBI:57642"/>
        <dbReference type="ChEBI" id="CHEBI:59776"/>
        <dbReference type="EC" id="5.3.1.1"/>
    </reaction>
</comment>
<sequence>MARTKFVAGNWKMNTNKAAAVALAKGVADGAPKSGVEVGICPPFVYLDAVSAAIAGSPVLLGAQDVYFEKDGAFTGEVSLAMLKDLGVKFVLTGHSERRHVIKEPAELVAKKAQAIYDAGLTVVHCVGEKLEERDAGTTFAVCQKQIEELATSLTDAKRVVIAYEPVWAIGTGRTASDEQAQEVHAFIRDFMGKRWNKDFADAVRIQYGGSMKPDNAKGLLGQKDVDGGLIGGAALKADSFLAIAKAGL</sequence>
<dbReference type="PROSITE" id="PS51440">
    <property type="entry name" value="TIM_2"/>
    <property type="match status" value="1"/>
</dbReference>
<protein>
    <recommendedName>
        <fullName evidence="7 8">Triosephosphate isomerase</fullName>
        <shortName evidence="7">TIM</shortName>
        <shortName evidence="7">TPI</shortName>
        <ecNumber evidence="7 8">5.3.1.1</ecNumber>
    </recommendedName>
    <alternativeName>
        <fullName evidence="7">Triose-phosphate isomerase</fullName>
    </alternativeName>
</protein>
<dbReference type="UniPathway" id="UPA00138"/>
<keyword evidence="10" id="KW-1185">Reference proteome</keyword>
<dbReference type="PANTHER" id="PTHR21139">
    <property type="entry name" value="TRIOSEPHOSPHATE ISOMERASE"/>
    <property type="match status" value="1"/>
</dbReference>
<reference evidence="9 10" key="1">
    <citation type="submission" date="2020-10" db="EMBL/GenBank/DDBJ databases">
        <title>Wide distribution of Phycisphaera-like planctomycetes from WD2101 soil group in peatlands and genome analysis of the first cultivated representative.</title>
        <authorList>
            <person name="Dedysh S.N."/>
            <person name="Beletsky A.V."/>
            <person name="Ivanova A."/>
            <person name="Kulichevskaya I.S."/>
            <person name="Suzina N.E."/>
            <person name="Philippov D.A."/>
            <person name="Rakitin A.L."/>
            <person name="Mardanov A.V."/>
            <person name="Ravin N.V."/>
        </authorList>
    </citation>
    <scope>NUCLEOTIDE SEQUENCE [LARGE SCALE GENOMIC DNA]</scope>
    <source>
        <strain evidence="9 10">M1803</strain>
    </source>
</reference>
<comment type="subcellular location">
    <subcellularLocation>
        <location evidence="7 8">Cytoplasm</location>
    </subcellularLocation>
</comment>
<comment type="similarity">
    <text evidence="2 7 8">Belongs to the triosephosphate isomerase family.</text>
</comment>
<evidence type="ECO:0000256" key="2">
    <source>
        <dbReference type="ARBA" id="ARBA00007422"/>
    </source>
</evidence>
<evidence type="ECO:0000256" key="1">
    <source>
        <dbReference type="ARBA" id="ARBA00004680"/>
    </source>
</evidence>
<dbReference type="GO" id="GO:0005829">
    <property type="term" value="C:cytosol"/>
    <property type="evidence" value="ECO:0007669"/>
    <property type="project" value="TreeGrafter"/>
</dbReference>
<evidence type="ECO:0000256" key="3">
    <source>
        <dbReference type="ARBA" id="ARBA00022432"/>
    </source>
</evidence>
<dbReference type="HAMAP" id="MF_00147_B">
    <property type="entry name" value="TIM_B"/>
    <property type="match status" value="1"/>
</dbReference>
<dbReference type="SUPFAM" id="SSF51351">
    <property type="entry name" value="Triosephosphate isomerase (TIM)"/>
    <property type="match status" value="1"/>
</dbReference>
<feature type="active site" description="Electrophile" evidence="7">
    <location>
        <position position="95"/>
    </location>
</feature>
<evidence type="ECO:0000313" key="9">
    <source>
        <dbReference type="EMBL" id="QOV88866.1"/>
    </source>
</evidence>
<dbReference type="InterPro" id="IPR022896">
    <property type="entry name" value="TrioseP_Isoase_bac/euk"/>
</dbReference>
<feature type="binding site" evidence="7">
    <location>
        <begin position="10"/>
        <end position="12"/>
    </location>
    <ligand>
        <name>substrate</name>
    </ligand>
</feature>
<keyword evidence="6 7" id="KW-0413">Isomerase</keyword>
<organism evidence="9 10">
    <name type="scientific">Humisphaera borealis</name>
    <dbReference type="NCBI Taxonomy" id="2807512"/>
    <lineage>
        <taxon>Bacteria</taxon>
        <taxon>Pseudomonadati</taxon>
        <taxon>Planctomycetota</taxon>
        <taxon>Phycisphaerae</taxon>
        <taxon>Tepidisphaerales</taxon>
        <taxon>Tepidisphaeraceae</taxon>
        <taxon>Humisphaera</taxon>
    </lineage>
</organism>
<dbReference type="PROSITE" id="PS00171">
    <property type="entry name" value="TIM_1"/>
    <property type="match status" value="1"/>
</dbReference>
<feature type="binding site" evidence="7">
    <location>
        <begin position="232"/>
        <end position="233"/>
    </location>
    <ligand>
        <name>substrate</name>
    </ligand>
</feature>
<dbReference type="UniPathway" id="UPA00109">
    <property type="reaction ID" value="UER00189"/>
</dbReference>
<evidence type="ECO:0000256" key="5">
    <source>
        <dbReference type="ARBA" id="ARBA00023152"/>
    </source>
</evidence>
<evidence type="ECO:0000313" key="10">
    <source>
        <dbReference type="Proteomes" id="UP000593765"/>
    </source>
</evidence>
<dbReference type="PANTHER" id="PTHR21139:SF42">
    <property type="entry name" value="TRIOSEPHOSPHATE ISOMERASE"/>
    <property type="match status" value="1"/>
</dbReference>
<dbReference type="EMBL" id="CP063458">
    <property type="protein sequence ID" value="QOV88866.1"/>
    <property type="molecule type" value="Genomic_DNA"/>
</dbReference>
<dbReference type="GO" id="GO:0019563">
    <property type="term" value="P:glycerol catabolic process"/>
    <property type="evidence" value="ECO:0007669"/>
    <property type="project" value="TreeGrafter"/>
</dbReference>
<evidence type="ECO:0000256" key="4">
    <source>
        <dbReference type="ARBA" id="ARBA00022490"/>
    </source>
</evidence>
<keyword evidence="5 7" id="KW-0324">Glycolysis</keyword>
<feature type="active site" description="Proton acceptor" evidence="7">
    <location>
        <position position="165"/>
    </location>
</feature>
<dbReference type="InterPro" id="IPR013785">
    <property type="entry name" value="Aldolase_TIM"/>
</dbReference>
<evidence type="ECO:0000256" key="6">
    <source>
        <dbReference type="ARBA" id="ARBA00023235"/>
    </source>
</evidence>
<feature type="binding site" evidence="7">
    <location>
        <position position="211"/>
    </location>
    <ligand>
        <name>substrate</name>
    </ligand>
</feature>
<dbReference type="Proteomes" id="UP000593765">
    <property type="component" value="Chromosome"/>
</dbReference>
<keyword evidence="3 7" id="KW-0312">Gluconeogenesis</keyword>
<comment type="pathway">
    <text evidence="1 7 8">Carbohydrate degradation; glycolysis; D-glyceraldehyde 3-phosphate from glycerone phosphate: step 1/1.</text>
</comment>
<dbReference type="GO" id="GO:0006096">
    <property type="term" value="P:glycolytic process"/>
    <property type="evidence" value="ECO:0007669"/>
    <property type="project" value="UniProtKB-UniRule"/>
</dbReference>
<dbReference type="GO" id="GO:0006094">
    <property type="term" value="P:gluconeogenesis"/>
    <property type="evidence" value="ECO:0007669"/>
    <property type="project" value="UniProtKB-UniRule"/>
</dbReference>
<proteinExistence type="inferred from homology"/>
<name>A0A7M2WTQ3_9BACT</name>